<gene>
    <name evidence="9" type="ORF">QJS04_geneDACA023545</name>
</gene>
<dbReference type="PANTHER" id="PTHR36326:SF4">
    <property type="entry name" value="PROTEIN POLLENLESS 3-LIKE 1"/>
    <property type="match status" value="1"/>
</dbReference>
<evidence type="ECO:0000256" key="7">
    <source>
        <dbReference type="PROSITE-ProRule" id="PRU00339"/>
    </source>
</evidence>
<evidence type="ECO:0000256" key="5">
    <source>
        <dbReference type="ARBA" id="ARBA00023242"/>
    </source>
</evidence>
<reference evidence="9" key="1">
    <citation type="journal article" date="2023" name="Nat. Commun.">
        <title>Diploid and tetraploid genomes of Acorus and the evolution of monocots.</title>
        <authorList>
            <person name="Ma L."/>
            <person name="Liu K.W."/>
            <person name="Li Z."/>
            <person name="Hsiao Y.Y."/>
            <person name="Qi Y."/>
            <person name="Fu T."/>
            <person name="Tang G.D."/>
            <person name="Zhang D."/>
            <person name="Sun W.H."/>
            <person name="Liu D.K."/>
            <person name="Li Y."/>
            <person name="Chen G.Z."/>
            <person name="Liu X.D."/>
            <person name="Liao X.Y."/>
            <person name="Jiang Y.T."/>
            <person name="Yu X."/>
            <person name="Hao Y."/>
            <person name="Huang J."/>
            <person name="Zhao X.W."/>
            <person name="Ke S."/>
            <person name="Chen Y.Y."/>
            <person name="Wu W.L."/>
            <person name="Hsu J.L."/>
            <person name="Lin Y.F."/>
            <person name="Huang M.D."/>
            <person name="Li C.Y."/>
            <person name="Huang L."/>
            <person name="Wang Z.W."/>
            <person name="Zhao X."/>
            <person name="Zhong W.Y."/>
            <person name="Peng D.H."/>
            <person name="Ahmad S."/>
            <person name="Lan S."/>
            <person name="Zhang J.S."/>
            <person name="Tsai W.C."/>
            <person name="Van de Peer Y."/>
            <person name="Liu Z.J."/>
        </authorList>
    </citation>
    <scope>NUCLEOTIDE SEQUENCE</scope>
    <source>
        <strain evidence="9">SCP</strain>
    </source>
</reference>
<dbReference type="InterPro" id="IPR019734">
    <property type="entry name" value="TPR_rpt"/>
</dbReference>
<comment type="subcellular location">
    <subcellularLocation>
        <location evidence="1">Nucleus</location>
    </subcellularLocation>
</comment>
<keyword evidence="5" id="KW-0539">Nucleus</keyword>
<dbReference type="SUPFAM" id="SSF48452">
    <property type="entry name" value="TPR-like"/>
    <property type="match status" value="1"/>
</dbReference>
<dbReference type="AlphaFoldDB" id="A0AAV9BLD1"/>
<dbReference type="PANTHER" id="PTHR36326">
    <property type="entry name" value="PROTEIN POLLENLESS 3-LIKE 2"/>
    <property type="match status" value="1"/>
</dbReference>
<name>A0AAV9BLD1_ACOGR</name>
<evidence type="ECO:0000256" key="1">
    <source>
        <dbReference type="ARBA" id="ARBA00004123"/>
    </source>
</evidence>
<keyword evidence="10" id="KW-1185">Reference proteome</keyword>
<dbReference type="Pfam" id="PF00515">
    <property type="entry name" value="TPR_1"/>
    <property type="match status" value="1"/>
</dbReference>
<comment type="caution">
    <text evidence="9">The sequence shown here is derived from an EMBL/GenBank/DDBJ whole genome shotgun (WGS) entry which is preliminary data.</text>
</comment>
<feature type="repeat" description="TPR" evidence="7">
    <location>
        <begin position="176"/>
        <end position="209"/>
    </location>
</feature>
<keyword evidence="2" id="KW-0677">Repeat</keyword>
<evidence type="ECO:0000313" key="10">
    <source>
        <dbReference type="Proteomes" id="UP001179952"/>
    </source>
</evidence>
<dbReference type="InterPro" id="IPR044961">
    <property type="entry name" value="MS5/SDI1"/>
</dbReference>
<dbReference type="GO" id="GO:0005634">
    <property type="term" value="C:nucleus"/>
    <property type="evidence" value="ECO:0007669"/>
    <property type="project" value="UniProtKB-SubCell"/>
</dbReference>
<dbReference type="PROSITE" id="PS50005">
    <property type="entry name" value="TPR"/>
    <property type="match status" value="1"/>
</dbReference>
<dbReference type="EMBL" id="JAUJYN010000002">
    <property type="protein sequence ID" value="KAK1277345.1"/>
    <property type="molecule type" value="Genomic_DNA"/>
</dbReference>
<evidence type="ECO:0000256" key="4">
    <source>
        <dbReference type="ARBA" id="ARBA00023054"/>
    </source>
</evidence>
<dbReference type="InterPro" id="IPR011990">
    <property type="entry name" value="TPR-like_helical_dom_sf"/>
</dbReference>
<comment type="similarity">
    <text evidence="6">Belongs to the MS5 protein family.</text>
</comment>
<keyword evidence="3 7" id="KW-0802">TPR repeat</keyword>
<evidence type="ECO:0000313" key="9">
    <source>
        <dbReference type="EMBL" id="KAK1277345.1"/>
    </source>
</evidence>
<evidence type="ECO:0000256" key="3">
    <source>
        <dbReference type="ARBA" id="ARBA00022803"/>
    </source>
</evidence>
<evidence type="ECO:0000256" key="8">
    <source>
        <dbReference type="SAM" id="MobiDB-lite"/>
    </source>
</evidence>
<dbReference type="Proteomes" id="UP001179952">
    <property type="component" value="Unassembled WGS sequence"/>
</dbReference>
<proteinExistence type="inferred from homology"/>
<dbReference type="SMART" id="SM00028">
    <property type="entry name" value="TPR"/>
    <property type="match status" value="1"/>
</dbReference>
<accession>A0AAV9BLD1</accession>
<evidence type="ECO:0000256" key="6">
    <source>
        <dbReference type="ARBA" id="ARBA00025750"/>
    </source>
</evidence>
<evidence type="ECO:0000256" key="2">
    <source>
        <dbReference type="ARBA" id="ARBA00022737"/>
    </source>
</evidence>
<dbReference type="Gene3D" id="1.25.40.10">
    <property type="entry name" value="Tetratricopeptide repeat domain"/>
    <property type="match status" value="1"/>
</dbReference>
<sequence length="262" mass="29822">MSKEYVNIDEPIAPFVMWASPKPKLMKSMTKSKRTPDGAQKASAGESPYERAKRVQMVDKDLRKAVSLFWAAINSGDRVDSALKDMTSVMRQLHRPMEAIEAIKSFRNLCSSHAQESLDNILLDLYKTCNMIDDQIELMQYKLRMVNKGLAFGGKMSKQGRSRGKKIHISVDQEKSRLMGNLAWAYMHNGNYKDAEEYYRKSLSMESDPNKQCNLAICLLLAGKVTEAKSLLQEIRPSNIYKTESFAKSFKRASRILAEFES</sequence>
<keyword evidence="4" id="KW-0175">Coiled coil</keyword>
<organism evidence="9 10">
    <name type="scientific">Acorus gramineus</name>
    <name type="common">Dwarf sweet flag</name>
    <dbReference type="NCBI Taxonomy" id="55184"/>
    <lineage>
        <taxon>Eukaryota</taxon>
        <taxon>Viridiplantae</taxon>
        <taxon>Streptophyta</taxon>
        <taxon>Embryophyta</taxon>
        <taxon>Tracheophyta</taxon>
        <taxon>Spermatophyta</taxon>
        <taxon>Magnoliopsida</taxon>
        <taxon>Liliopsida</taxon>
        <taxon>Acoraceae</taxon>
        <taxon>Acorus</taxon>
    </lineage>
</organism>
<feature type="region of interest" description="Disordered" evidence="8">
    <location>
        <begin position="26"/>
        <end position="52"/>
    </location>
</feature>
<reference evidence="9" key="2">
    <citation type="submission" date="2023-06" db="EMBL/GenBank/DDBJ databases">
        <authorList>
            <person name="Ma L."/>
            <person name="Liu K.-W."/>
            <person name="Li Z."/>
            <person name="Hsiao Y.-Y."/>
            <person name="Qi Y."/>
            <person name="Fu T."/>
            <person name="Tang G."/>
            <person name="Zhang D."/>
            <person name="Sun W.-H."/>
            <person name="Liu D.-K."/>
            <person name="Li Y."/>
            <person name="Chen G.-Z."/>
            <person name="Liu X.-D."/>
            <person name="Liao X.-Y."/>
            <person name="Jiang Y.-T."/>
            <person name="Yu X."/>
            <person name="Hao Y."/>
            <person name="Huang J."/>
            <person name="Zhao X.-W."/>
            <person name="Ke S."/>
            <person name="Chen Y.-Y."/>
            <person name="Wu W.-L."/>
            <person name="Hsu J.-L."/>
            <person name="Lin Y.-F."/>
            <person name="Huang M.-D."/>
            <person name="Li C.-Y."/>
            <person name="Huang L."/>
            <person name="Wang Z.-W."/>
            <person name="Zhao X."/>
            <person name="Zhong W.-Y."/>
            <person name="Peng D.-H."/>
            <person name="Ahmad S."/>
            <person name="Lan S."/>
            <person name="Zhang J.-S."/>
            <person name="Tsai W.-C."/>
            <person name="Van De Peer Y."/>
            <person name="Liu Z.-J."/>
        </authorList>
    </citation>
    <scope>NUCLEOTIDE SEQUENCE</scope>
    <source>
        <strain evidence="9">SCP</strain>
        <tissue evidence="9">Leaves</tissue>
    </source>
</reference>
<protein>
    <submittedName>
        <fullName evidence="9">Uncharacterized protein</fullName>
    </submittedName>
</protein>